<protein>
    <submittedName>
        <fullName evidence="2">Uncharacterized protein</fullName>
    </submittedName>
</protein>
<proteinExistence type="predicted"/>
<organism evidence="2 3">
    <name type="scientific">Actinopolyspora xinjiangensis</name>
    <dbReference type="NCBI Taxonomy" id="405564"/>
    <lineage>
        <taxon>Bacteria</taxon>
        <taxon>Bacillati</taxon>
        <taxon>Actinomycetota</taxon>
        <taxon>Actinomycetes</taxon>
        <taxon>Actinopolysporales</taxon>
        <taxon>Actinopolysporaceae</taxon>
        <taxon>Actinopolyspora</taxon>
    </lineage>
</organism>
<keyword evidence="3" id="KW-1185">Reference proteome</keyword>
<evidence type="ECO:0000313" key="3">
    <source>
        <dbReference type="Proteomes" id="UP000199497"/>
    </source>
</evidence>
<sequence length="122" mass="13581">MPAATGRSSRTNRSSPRRRSIPATVPDHCLDRLKRYRAIATHHDKTAPSYQAMIDLTTLLIRLRGHGPTLVTSANSASLRLFRTAGYERIGVMRSVGYKLGKDRSTFVFCSGEFPSQSAPFR</sequence>
<dbReference type="EMBL" id="FNJR01000002">
    <property type="protein sequence ID" value="SDP20336.1"/>
    <property type="molecule type" value="Genomic_DNA"/>
</dbReference>
<dbReference type="Proteomes" id="UP000199497">
    <property type="component" value="Unassembled WGS sequence"/>
</dbReference>
<evidence type="ECO:0000313" key="2">
    <source>
        <dbReference type="EMBL" id="SDP20336.1"/>
    </source>
</evidence>
<gene>
    <name evidence="2" type="ORF">SAMN04487905_102377</name>
</gene>
<name>A0A1H0QUD6_9ACTN</name>
<dbReference type="AlphaFoldDB" id="A0A1H0QUD6"/>
<evidence type="ECO:0000256" key="1">
    <source>
        <dbReference type="SAM" id="MobiDB-lite"/>
    </source>
</evidence>
<accession>A0A1H0QUD6</accession>
<feature type="region of interest" description="Disordered" evidence="1">
    <location>
        <begin position="1"/>
        <end position="23"/>
    </location>
</feature>
<reference evidence="3" key="1">
    <citation type="submission" date="2016-10" db="EMBL/GenBank/DDBJ databases">
        <authorList>
            <person name="Varghese N."/>
            <person name="Submissions S."/>
        </authorList>
    </citation>
    <scope>NUCLEOTIDE SEQUENCE [LARGE SCALE GENOMIC DNA]</scope>
    <source>
        <strain evidence="3">DSM 46732</strain>
    </source>
</reference>